<evidence type="ECO:0000259" key="6">
    <source>
        <dbReference type="Pfam" id="PF08669"/>
    </source>
</evidence>
<evidence type="ECO:0000313" key="9">
    <source>
        <dbReference type="Proteomes" id="UP000268553"/>
    </source>
</evidence>
<dbReference type="InterPro" id="IPR029043">
    <property type="entry name" value="GcvT/YgfZ_C"/>
</dbReference>
<keyword evidence="9" id="KW-1185">Reference proteome</keyword>
<dbReference type="RefSeq" id="WP_125230789.1">
    <property type="nucleotide sequence ID" value="NZ_RWJI01000001.1"/>
</dbReference>
<evidence type="ECO:0000259" key="7">
    <source>
        <dbReference type="Pfam" id="PF16350"/>
    </source>
</evidence>
<dbReference type="OrthoDB" id="9804379at2"/>
<feature type="domain" description="GCVT N-terminal" evidence="5">
    <location>
        <begin position="427"/>
        <end position="702"/>
    </location>
</feature>
<protein>
    <submittedName>
        <fullName evidence="8">FAD-dependent oxidoreductase</fullName>
    </submittedName>
</protein>
<dbReference type="InterPro" id="IPR013977">
    <property type="entry name" value="GcvT_C"/>
</dbReference>
<dbReference type="PANTHER" id="PTHR43757:SF2">
    <property type="entry name" value="AMINOMETHYLTRANSFERASE, MITOCHONDRIAL"/>
    <property type="match status" value="1"/>
</dbReference>
<dbReference type="InterPro" id="IPR032503">
    <property type="entry name" value="FAO_M"/>
</dbReference>
<feature type="transmembrane region" description="Helical" evidence="3">
    <location>
        <begin position="7"/>
        <end position="24"/>
    </location>
</feature>
<comment type="caution">
    <text evidence="8">The sequence shown here is derived from an EMBL/GenBank/DDBJ whole genome shotgun (WGS) entry which is preliminary data.</text>
</comment>
<dbReference type="InterPro" id="IPR028896">
    <property type="entry name" value="GcvT/YgfZ/DmdA"/>
</dbReference>
<dbReference type="Pfam" id="PF16350">
    <property type="entry name" value="FAO_M"/>
    <property type="match status" value="1"/>
</dbReference>
<evidence type="ECO:0000256" key="1">
    <source>
        <dbReference type="ARBA" id="ARBA00008609"/>
    </source>
</evidence>
<evidence type="ECO:0000259" key="4">
    <source>
        <dbReference type="Pfam" id="PF01266"/>
    </source>
</evidence>
<dbReference type="InterPro" id="IPR006222">
    <property type="entry name" value="GCVT_N"/>
</dbReference>
<dbReference type="PANTHER" id="PTHR43757">
    <property type="entry name" value="AMINOMETHYLTRANSFERASE"/>
    <property type="match status" value="1"/>
</dbReference>
<keyword evidence="3" id="KW-1133">Transmembrane helix</keyword>
<dbReference type="Pfam" id="PF08669">
    <property type="entry name" value="GCV_T_C"/>
    <property type="match status" value="1"/>
</dbReference>
<dbReference type="InterPro" id="IPR027266">
    <property type="entry name" value="TrmE/GcvT-like"/>
</dbReference>
<comment type="similarity">
    <text evidence="1">Belongs to the GcvT family.</text>
</comment>
<dbReference type="Gene3D" id="3.30.1360.120">
    <property type="entry name" value="Probable tRNA modification gtpase trme, domain 1"/>
    <property type="match status" value="1"/>
</dbReference>
<accession>A0A3R8WLQ7</accession>
<dbReference type="Gene3D" id="3.30.9.10">
    <property type="entry name" value="D-Amino Acid Oxidase, subunit A, domain 2"/>
    <property type="match status" value="1"/>
</dbReference>
<dbReference type="Gene3D" id="3.50.50.60">
    <property type="entry name" value="FAD/NAD(P)-binding domain"/>
    <property type="match status" value="1"/>
</dbReference>
<keyword evidence="3" id="KW-0812">Transmembrane</keyword>
<keyword evidence="2" id="KW-0560">Oxidoreductase</keyword>
<sequence>MQTSARVVIIGGGIMGASLLYHLAELGWTDCLLIEKDELTSGSTWHAAGQCPNITGSYNLAKMHAYSNQLYPKLEGLTGQYVSWHTSGGIRLATNERELAWMRYIQGFSKIIGFDMEIIPPEEILRHNPFMTLDGVIAGARTTQDGHADPSGICNALAIGAKNMGAKIVRKNRVTGLTQLPSGEWDVETEKGTVRAEIVVNAAGCYARQIAQMAGIDIPVTNMEHHYVVTDPIPAFKDREEEIPVMRCPHVSGYFRQEQKSGLIGVYENTGLVEAWAPRGGHPEWDSTSELFPEDLERIAPWLERAIERMPIFGEVGLRRFVNGAIPHTPDGGPLLGPAVGLKNFWHCCGTSFGIAQGGGAGKYMAQWMVFGDADINMTEFDPRRYGPYADEDYSRDKVFLDYRMTFTTRLPGEEEPDGRPQKTSALYETLKAAGAVYGETYGWERPKYFALDGAEEQGGYQRTNSFDAVAAEVKAVAEGVGVLDLSGFAKYDVSGPDAEAFLNRICANRMPKKLGGIGLVHPLSIQGRIYGEMTVTRFADDHFYCLSAAAAEQRDWDLLIQSKLPHEDVTIRNLTMDLGVLVMNGPRSRDVLAKLTNADLTNDGFRWLSGQEITIAGIKMRALRVSYAGELGWELHPAMDDLAALYDAVWDAGQEYGIVNYGLYAANTMRVEKGYKAWGSELTNELTMIEADMPRFINFNKDDFVGKQATLDAPDRFRIVYGEVDASNVDVRGAEPCLIGDQCIGLTTSGGYGHRVGKSLFFACVPLENAAPGSRFDIMLQGERRVGTVLEHPAYDADNAKMKV</sequence>
<dbReference type="Gene3D" id="3.30.70.1400">
    <property type="entry name" value="Aminomethyltransferase beta-barrel domains"/>
    <property type="match status" value="1"/>
</dbReference>
<dbReference type="Gene3D" id="2.40.30.110">
    <property type="entry name" value="Aminomethyltransferase beta-barrel domains"/>
    <property type="match status" value="1"/>
</dbReference>
<reference evidence="8 9" key="1">
    <citation type="submission" date="2018-12" db="EMBL/GenBank/DDBJ databases">
        <authorList>
            <person name="Kim S.-J."/>
            <person name="Jung G.-Y."/>
        </authorList>
    </citation>
    <scope>NUCLEOTIDE SEQUENCE [LARGE SCALE GENOMIC DNA]</scope>
    <source>
        <strain evidence="8 9">03SU3-P</strain>
    </source>
</reference>
<keyword evidence="3" id="KW-0472">Membrane</keyword>
<gene>
    <name evidence="8" type="ORF">D7D48_08135</name>
</gene>
<dbReference type="SUPFAM" id="SSF51905">
    <property type="entry name" value="FAD/NAD(P)-binding domain"/>
    <property type="match status" value="1"/>
</dbReference>
<evidence type="ECO:0000256" key="3">
    <source>
        <dbReference type="SAM" id="Phobius"/>
    </source>
</evidence>
<dbReference type="GO" id="GO:0016491">
    <property type="term" value="F:oxidoreductase activity"/>
    <property type="evidence" value="ECO:0007669"/>
    <property type="project" value="UniProtKB-KW"/>
</dbReference>
<evidence type="ECO:0000259" key="5">
    <source>
        <dbReference type="Pfam" id="PF01571"/>
    </source>
</evidence>
<feature type="domain" description="FAD dependent oxidoreductase central" evidence="7">
    <location>
        <begin position="372"/>
        <end position="425"/>
    </location>
</feature>
<dbReference type="AlphaFoldDB" id="A0A3R8WLQ7"/>
<dbReference type="InterPro" id="IPR006076">
    <property type="entry name" value="FAD-dep_OxRdtase"/>
</dbReference>
<evidence type="ECO:0000313" key="8">
    <source>
        <dbReference type="EMBL" id="RRQ52774.1"/>
    </source>
</evidence>
<name>A0A3R8WLQ7_9SPHN</name>
<feature type="domain" description="FAD dependent oxidoreductase" evidence="4">
    <location>
        <begin position="6"/>
        <end position="368"/>
    </location>
</feature>
<dbReference type="Proteomes" id="UP000268553">
    <property type="component" value="Unassembled WGS sequence"/>
</dbReference>
<dbReference type="Pfam" id="PF01266">
    <property type="entry name" value="DAO"/>
    <property type="match status" value="1"/>
</dbReference>
<dbReference type="EMBL" id="RWJI01000001">
    <property type="protein sequence ID" value="RRQ52774.1"/>
    <property type="molecule type" value="Genomic_DNA"/>
</dbReference>
<dbReference type="SUPFAM" id="SSF54373">
    <property type="entry name" value="FAD-linked reductases, C-terminal domain"/>
    <property type="match status" value="1"/>
</dbReference>
<organism evidence="8 9">
    <name type="scientific">Sphingorhabdus wooponensis</name>
    <dbReference type="NCBI Taxonomy" id="940136"/>
    <lineage>
        <taxon>Bacteria</taxon>
        <taxon>Pseudomonadati</taxon>
        <taxon>Pseudomonadota</taxon>
        <taxon>Alphaproteobacteria</taxon>
        <taxon>Sphingomonadales</taxon>
        <taxon>Sphingomonadaceae</taxon>
        <taxon>Sphingorhabdus</taxon>
    </lineage>
</organism>
<evidence type="ECO:0000256" key="2">
    <source>
        <dbReference type="ARBA" id="ARBA00023002"/>
    </source>
</evidence>
<dbReference type="SUPFAM" id="SSF101790">
    <property type="entry name" value="Aminomethyltransferase beta-barrel domain"/>
    <property type="match status" value="1"/>
</dbReference>
<proteinExistence type="inferred from homology"/>
<feature type="domain" description="Aminomethyltransferase C-terminal" evidence="6">
    <location>
        <begin position="724"/>
        <end position="797"/>
    </location>
</feature>
<dbReference type="Pfam" id="PF01571">
    <property type="entry name" value="GCV_T"/>
    <property type="match status" value="1"/>
</dbReference>
<dbReference type="SUPFAM" id="SSF103025">
    <property type="entry name" value="Folate-binding domain"/>
    <property type="match status" value="1"/>
</dbReference>
<dbReference type="InterPro" id="IPR036188">
    <property type="entry name" value="FAD/NAD-bd_sf"/>
</dbReference>